<comment type="caution">
    <text evidence="5">The sequence shown here is derived from an EMBL/GenBank/DDBJ whole genome shotgun (WGS) entry which is preliminary data.</text>
</comment>
<dbReference type="SUPFAM" id="SSF54001">
    <property type="entry name" value="Cysteine proteinases"/>
    <property type="match status" value="1"/>
</dbReference>
<sequence length="314" mass="36245">MSKLPKTSKSYVRWYVCQQFNNGRYDNTPIVKGPIPDCSVNLGEPLHARPLGMDKKRRIKGRSGPKKNWPNIVVGPFNMSITTPKQDLEMLEFIFKETPQYDIFARYVHTNTVINMFVEFLSDPDNEDRYFCTYFASNSLKKDSEMSTTEWIGHTKTLSLLATYEGRIDNCRRIFIPMREEGMKNQLAHWYLLVLHIRQRYADILDNAPTEGKKASCLQDARTVLRMMDCIFGSEAMYDVDPPLIFATLPFKISGYGPMQPNSIDCDANMYEFSMQYDSDYHRAGLAVQCVRHEWNEVADIQSMAEEAVSQMEG</sequence>
<name>A0AAW1Y765_RUBAR</name>
<reference evidence="5 6" key="1">
    <citation type="journal article" date="2023" name="G3 (Bethesda)">
        <title>A chromosome-length genome assembly and annotation of blackberry (Rubus argutus, cv. 'Hillquist').</title>
        <authorList>
            <person name="Bruna T."/>
            <person name="Aryal R."/>
            <person name="Dudchenko O."/>
            <person name="Sargent D.J."/>
            <person name="Mead D."/>
            <person name="Buti M."/>
            <person name="Cavallini A."/>
            <person name="Hytonen T."/>
            <person name="Andres J."/>
            <person name="Pham M."/>
            <person name="Weisz D."/>
            <person name="Mascagni F."/>
            <person name="Usai G."/>
            <person name="Natali L."/>
            <person name="Bassil N."/>
            <person name="Fernandez G.E."/>
            <person name="Lomsadze A."/>
            <person name="Armour M."/>
            <person name="Olukolu B."/>
            <person name="Poorten T."/>
            <person name="Britton C."/>
            <person name="Davik J."/>
            <person name="Ashrafi H."/>
            <person name="Aiden E.L."/>
            <person name="Borodovsky M."/>
            <person name="Worthington M."/>
        </authorList>
    </citation>
    <scope>NUCLEOTIDE SEQUENCE [LARGE SCALE GENOMIC DNA]</scope>
    <source>
        <strain evidence="5">PI 553951</strain>
    </source>
</reference>
<dbReference type="PROSITE" id="PS50600">
    <property type="entry name" value="ULP_PROTEASE"/>
    <property type="match status" value="1"/>
</dbReference>
<proteinExistence type="inferred from homology"/>
<evidence type="ECO:0000259" key="4">
    <source>
        <dbReference type="PROSITE" id="PS50600"/>
    </source>
</evidence>
<keyword evidence="2" id="KW-0645">Protease</keyword>
<dbReference type="InterPro" id="IPR003653">
    <property type="entry name" value="Peptidase_C48_C"/>
</dbReference>
<dbReference type="Proteomes" id="UP001457282">
    <property type="component" value="Unassembled WGS sequence"/>
</dbReference>
<evidence type="ECO:0000313" key="5">
    <source>
        <dbReference type="EMBL" id="KAK9943738.1"/>
    </source>
</evidence>
<feature type="domain" description="Ubiquitin-like protease family profile" evidence="4">
    <location>
        <begin position="81"/>
        <end position="277"/>
    </location>
</feature>
<accession>A0AAW1Y765</accession>
<keyword evidence="3" id="KW-0378">Hydrolase</keyword>
<dbReference type="GO" id="GO:0006508">
    <property type="term" value="P:proteolysis"/>
    <property type="evidence" value="ECO:0007669"/>
    <property type="project" value="UniProtKB-KW"/>
</dbReference>
<protein>
    <recommendedName>
        <fullName evidence="4">Ubiquitin-like protease family profile domain-containing protein</fullName>
    </recommendedName>
</protein>
<organism evidence="5 6">
    <name type="scientific">Rubus argutus</name>
    <name type="common">Southern blackberry</name>
    <dbReference type="NCBI Taxonomy" id="59490"/>
    <lineage>
        <taxon>Eukaryota</taxon>
        <taxon>Viridiplantae</taxon>
        <taxon>Streptophyta</taxon>
        <taxon>Embryophyta</taxon>
        <taxon>Tracheophyta</taxon>
        <taxon>Spermatophyta</taxon>
        <taxon>Magnoliopsida</taxon>
        <taxon>eudicotyledons</taxon>
        <taxon>Gunneridae</taxon>
        <taxon>Pentapetalae</taxon>
        <taxon>rosids</taxon>
        <taxon>fabids</taxon>
        <taxon>Rosales</taxon>
        <taxon>Rosaceae</taxon>
        <taxon>Rosoideae</taxon>
        <taxon>Rosoideae incertae sedis</taxon>
        <taxon>Rubus</taxon>
    </lineage>
</organism>
<dbReference type="AlphaFoldDB" id="A0AAW1Y765"/>
<gene>
    <name evidence="5" type="ORF">M0R45_009338</name>
</gene>
<evidence type="ECO:0000256" key="2">
    <source>
        <dbReference type="ARBA" id="ARBA00022670"/>
    </source>
</evidence>
<dbReference type="Gene3D" id="3.40.395.10">
    <property type="entry name" value="Adenoviral Proteinase, Chain A"/>
    <property type="match status" value="1"/>
</dbReference>
<evidence type="ECO:0000256" key="1">
    <source>
        <dbReference type="ARBA" id="ARBA00005234"/>
    </source>
</evidence>
<comment type="similarity">
    <text evidence="1">Belongs to the peptidase C48 family.</text>
</comment>
<dbReference type="GO" id="GO:0008234">
    <property type="term" value="F:cysteine-type peptidase activity"/>
    <property type="evidence" value="ECO:0007669"/>
    <property type="project" value="InterPro"/>
</dbReference>
<dbReference type="InterPro" id="IPR038765">
    <property type="entry name" value="Papain-like_cys_pep_sf"/>
</dbReference>
<keyword evidence="6" id="KW-1185">Reference proteome</keyword>
<evidence type="ECO:0000256" key="3">
    <source>
        <dbReference type="ARBA" id="ARBA00022801"/>
    </source>
</evidence>
<evidence type="ECO:0000313" key="6">
    <source>
        <dbReference type="Proteomes" id="UP001457282"/>
    </source>
</evidence>
<dbReference type="EMBL" id="JBEDUW010000002">
    <property type="protein sequence ID" value="KAK9943738.1"/>
    <property type="molecule type" value="Genomic_DNA"/>
</dbReference>